<evidence type="ECO:0000256" key="11">
    <source>
        <dbReference type="ARBA" id="ARBA00023180"/>
    </source>
</evidence>
<feature type="transmembrane region" description="Helical" evidence="15">
    <location>
        <begin position="20"/>
        <end position="40"/>
    </location>
</feature>
<keyword evidence="8 15" id="KW-1133">Transmembrane helix</keyword>
<evidence type="ECO:0000313" key="17">
    <source>
        <dbReference type="Ensembl" id="ENSMSIP00000009678.1"/>
    </source>
</evidence>
<dbReference type="GO" id="GO:0070053">
    <property type="term" value="F:thrombospondin receptor activity"/>
    <property type="evidence" value="ECO:0007669"/>
    <property type="project" value="InterPro"/>
</dbReference>
<evidence type="ECO:0000259" key="16">
    <source>
        <dbReference type="PROSITE" id="PS50835"/>
    </source>
</evidence>
<keyword evidence="13" id="KW-0393">Immunoglobulin domain</keyword>
<dbReference type="GO" id="GO:0050766">
    <property type="term" value="P:positive regulation of phagocytosis"/>
    <property type="evidence" value="ECO:0007669"/>
    <property type="project" value="InterPro"/>
</dbReference>
<dbReference type="Pfam" id="PF04549">
    <property type="entry name" value="CD47"/>
    <property type="match status" value="1"/>
</dbReference>
<dbReference type="InterPro" id="IPR013270">
    <property type="entry name" value="CD47_Vset"/>
</dbReference>
<evidence type="ECO:0000256" key="9">
    <source>
        <dbReference type="ARBA" id="ARBA00023136"/>
    </source>
</evidence>
<dbReference type="CDD" id="cd16090">
    <property type="entry name" value="IgV_CD47"/>
    <property type="match status" value="1"/>
</dbReference>
<evidence type="ECO:0000256" key="1">
    <source>
        <dbReference type="ARBA" id="ARBA00004651"/>
    </source>
</evidence>
<dbReference type="InterPro" id="IPR037805">
    <property type="entry name" value="IgV_CD47"/>
</dbReference>
<protein>
    <recommendedName>
        <fullName evidence="2">Leukocyte surface antigen CD47</fullName>
    </recommendedName>
    <alternativeName>
        <fullName evidence="14">Integrin-associated protein</fullName>
    </alternativeName>
</protein>
<dbReference type="AlphaFoldDB" id="A0A8C6MSI8"/>
<evidence type="ECO:0000256" key="8">
    <source>
        <dbReference type="ARBA" id="ARBA00022989"/>
    </source>
</evidence>
<evidence type="ECO:0000256" key="5">
    <source>
        <dbReference type="ARBA" id="ARBA00022692"/>
    </source>
</evidence>
<feature type="transmembrane region" description="Helical" evidence="15">
    <location>
        <begin position="253"/>
        <end position="274"/>
    </location>
</feature>
<evidence type="ECO:0000256" key="4">
    <source>
        <dbReference type="ARBA" id="ARBA00022553"/>
    </source>
</evidence>
<dbReference type="InterPro" id="IPR006704">
    <property type="entry name" value="CD47"/>
</dbReference>
<keyword evidence="6" id="KW-0732">Signal</keyword>
<organism evidence="17 18">
    <name type="scientific">Mus spicilegus</name>
    <name type="common">Mound-building mouse</name>
    <dbReference type="NCBI Taxonomy" id="10103"/>
    <lineage>
        <taxon>Eukaryota</taxon>
        <taxon>Metazoa</taxon>
        <taxon>Chordata</taxon>
        <taxon>Craniata</taxon>
        <taxon>Vertebrata</taxon>
        <taxon>Euteleostomi</taxon>
        <taxon>Mammalia</taxon>
        <taxon>Eutheria</taxon>
        <taxon>Euarchontoglires</taxon>
        <taxon>Glires</taxon>
        <taxon>Rodentia</taxon>
        <taxon>Myomorpha</taxon>
        <taxon>Muroidea</taxon>
        <taxon>Muridae</taxon>
        <taxon>Murinae</taxon>
        <taxon>Mus</taxon>
        <taxon>Mus</taxon>
    </lineage>
</organism>
<evidence type="ECO:0000256" key="14">
    <source>
        <dbReference type="ARBA" id="ARBA00033289"/>
    </source>
</evidence>
<reference evidence="17" key="2">
    <citation type="submission" date="2025-09" db="UniProtKB">
        <authorList>
            <consortium name="Ensembl"/>
        </authorList>
    </citation>
    <scope>IDENTIFICATION</scope>
</reference>
<evidence type="ECO:0000256" key="7">
    <source>
        <dbReference type="ARBA" id="ARBA00022889"/>
    </source>
</evidence>
<dbReference type="GO" id="GO:0005886">
    <property type="term" value="C:plasma membrane"/>
    <property type="evidence" value="ECO:0007669"/>
    <property type="project" value="UniProtKB-SubCell"/>
</dbReference>
<feature type="transmembrane region" description="Helical" evidence="15">
    <location>
        <begin position="158"/>
        <end position="179"/>
    </location>
</feature>
<dbReference type="InterPro" id="IPR013783">
    <property type="entry name" value="Ig-like_fold"/>
</dbReference>
<keyword evidence="5 15" id="KW-0812">Transmembrane</keyword>
<keyword evidence="3" id="KW-1003">Cell membrane</keyword>
<dbReference type="GO" id="GO:0050729">
    <property type="term" value="P:positive regulation of inflammatory response"/>
    <property type="evidence" value="ECO:0007669"/>
    <property type="project" value="InterPro"/>
</dbReference>
<dbReference type="GeneTree" id="ENSGT00390000007697"/>
<dbReference type="PANTHER" id="PTHR10613">
    <property type="entry name" value="LEUKOCYTE SURFACE ANTIGEN CD47"/>
    <property type="match status" value="1"/>
</dbReference>
<evidence type="ECO:0000256" key="15">
    <source>
        <dbReference type="SAM" id="Phobius"/>
    </source>
</evidence>
<dbReference type="Gene3D" id="2.60.40.10">
    <property type="entry name" value="Immunoglobulins"/>
    <property type="match status" value="1"/>
</dbReference>
<keyword evidence="11" id="KW-0325">Glycoprotein</keyword>
<keyword evidence="18" id="KW-1185">Reference proteome</keyword>
<dbReference type="InterPro" id="IPR007110">
    <property type="entry name" value="Ig-like_dom"/>
</dbReference>
<dbReference type="Proteomes" id="UP000694415">
    <property type="component" value="Unplaced"/>
</dbReference>
<dbReference type="Ensembl" id="ENSMSIT00000012274.1">
    <property type="protein sequence ID" value="ENSMSIP00000009678.1"/>
    <property type="gene ID" value="ENSMSIG00000008517.1"/>
</dbReference>
<reference evidence="17" key="1">
    <citation type="submission" date="2025-08" db="UniProtKB">
        <authorList>
            <consortium name="Ensembl"/>
        </authorList>
    </citation>
    <scope>IDENTIFICATION</scope>
</reference>
<name>A0A8C6MSI8_MUSSI</name>
<evidence type="ECO:0000256" key="13">
    <source>
        <dbReference type="ARBA" id="ARBA00023319"/>
    </source>
</evidence>
<keyword evidence="4" id="KW-0597">Phosphoprotein</keyword>
<evidence type="ECO:0000256" key="2">
    <source>
        <dbReference type="ARBA" id="ARBA00015454"/>
    </source>
</evidence>
<keyword evidence="12" id="KW-0873">Pyrrolidone carboxylic acid</keyword>
<evidence type="ECO:0000256" key="3">
    <source>
        <dbReference type="ARBA" id="ARBA00022475"/>
    </source>
</evidence>
<evidence type="ECO:0000313" key="18">
    <source>
        <dbReference type="Proteomes" id="UP000694415"/>
    </source>
</evidence>
<keyword evidence="7" id="KW-0130">Cell adhesion</keyword>
<evidence type="ECO:0000256" key="10">
    <source>
        <dbReference type="ARBA" id="ARBA00023157"/>
    </source>
</evidence>
<feature type="transmembrane region" description="Helical" evidence="15">
    <location>
        <begin position="225"/>
        <end position="241"/>
    </location>
</feature>
<feature type="transmembrane region" description="Helical" evidence="15">
    <location>
        <begin position="286"/>
        <end position="305"/>
    </location>
</feature>
<accession>A0A8C6MSI8</accession>
<feature type="domain" description="Ig-like" evidence="16">
    <location>
        <begin position="21"/>
        <end position="147"/>
    </location>
</feature>
<comment type="subcellular location">
    <subcellularLocation>
        <location evidence="1">Cell membrane</location>
        <topology evidence="1">Multi-pass membrane protein</topology>
    </subcellularLocation>
</comment>
<dbReference type="GO" id="GO:0070062">
    <property type="term" value="C:extracellular exosome"/>
    <property type="evidence" value="ECO:0007669"/>
    <property type="project" value="TreeGrafter"/>
</dbReference>
<feature type="transmembrane region" description="Helical" evidence="15">
    <location>
        <begin position="191"/>
        <end position="213"/>
    </location>
</feature>
<dbReference type="PANTHER" id="PTHR10613:SF0">
    <property type="entry name" value="LEUKOCYTE SURFACE ANTIGEN CD47"/>
    <property type="match status" value="1"/>
</dbReference>
<keyword evidence="9 15" id="KW-0472">Membrane</keyword>
<evidence type="ECO:0000256" key="12">
    <source>
        <dbReference type="ARBA" id="ARBA00023283"/>
    </source>
</evidence>
<proteinExistence type="predicted"/>
<dbReference type="Pfam" id="PF08204">
    <property type="entry name" value="V-set_CD47"/>
    <property type="match status" value="1"/>
</dbReference>
<evidence type="ECO:0000256" key="6">
    <source>
        <dbReference type="ARBA" id="ARBA00022729"/>
    </source>
</evidence>
<dbReference type="GO" id="GO:0007155">
    <property type="term" value="P:cell adhesion"/>
    <property type="evidence" value="ECO:0007669"/>
    <property type="project" value="UniProtKB-KW"/>
</dbReference>
<keyword evidence="10" id="KW-1015">Disulfide bond</keyword>
<dbReference type="PROSITE" id="PS50835">
    <property type="entry name" value="IG_LIKE"/>
    <property type="match status" value="1"/>
</dbReference>
<sequence length="315" mass="35012">MDRERVLTAAVRGNNYLHMWPVVAALLLGSFHCGLAQLTFKNINSVKASNCSRIVLIPCYVSNIEAQDINELFLKWKFGQDIIFVFDGHANKSTTYTFPSAQIFPSEFLKGNASLTLAKNEAKAGNYTCEVTELSREGKHTVELKYSDGSWFTLSENIPIIIFPFLTVLLFWAQFGILMQKYKSNPVNRKILILSTSGLLFTIVVTVGAALYIPGNYSKRKGYGLIFFISPSVIPVILQYHKFKPAIGRTLQAVIMFTIAQGLGVVLTLAGLYLTASDCVPKYGLLLISGLAIITLVELFGLIYMKWLDPMIGFP</sequence>
<dbReference type="InterPro" id="IPR013147">
    <property type="entry name" value="CD47-like_TM"/>
</dbReference>
<dbReference type="GO" id="GO:0022409">
    <property type="term" value="P:positive regulation of cell-cell adhesion"/>
    <property type="evidence" value="ECO:0007669"/>
    <property type="project" value="InterPro"/>
</dbReference>